<protein>
    <submittedName>
        <fullName evidence="3">Major membrane immunogen, membrane-anchored lipoprotein</fullName>
    </submittedName>
</protein>
<dbReference type="Proteomes" id="UP000183995">
    <property type="component" value="Unassembled WGS sequence"/>
</dbReference>
<dbReference type="InterPro" id="IPR017058">
    <property type="entry name" value="Major_M_immunogen_Tpp15_prd"/>
</dbReference>
<feature type="chain" id="PRO_5012793593" evidence="1">
    <location>
        <begin position="29"/>
        <end position="143"/>
    </location>
</feature>
<name>A0A1M5XTV7_9FIRM</name>
<feature type="domain" description="FMN-binding" evidence="2">
    <location>
        <begin position="37"/>
        <end position="141"/>
    </location>
</feature>
<organism evidence="3 4">
    <name type="scientific">Sporobacter termitidis DSM 10068</name>
    <dbReference type="NCBI Taxonomy" id="1123282"/>
    <lineage>
        <taxon>Bacteria</taxon>
        <taxon>Bacillati</taxon>
        <taxon>Bacillota</taxon>
        <taxon>Clostridia</taxon>
        <taxon>Eubacteriales</taxon>
        <taxon>Oscillospiraceae</taxon>
        <taxon>Sporobacter</taxon>
    </lineage>
</organism>
<dbReference type="Pfam" id="PF04205">
    <property type="entry name" value="FMN_bind"/>
    <property type="match status" value="1"/>
</dbReference>
<dbReference type="AlphaFoldDB" id="A0A1M5XTV7"/>
<dbReference type="STRING" id="1123282.SAMN02745823_02031"/>
<dbReference type="PIRSF" id="PIRSF036531">
    <property type="entry name" value="Tpp15_prd"/>
    <property type="match status" value="1"/>
</dbReference>
<proteinExistence type="predicted"/>
<evidence type="ECO:0000259" key="2">
    <source>
        <dbReference type="SMART" id="SM00900"/>
    </source>
</evidence>
<feature type="signal peptide" evidence="1">
    <location>
        <begin position="1"/>
        <end position="28"/>
    </location>
</feature>
<sequence length="143" mass="15518">MKRKAFSILLVLLLALPLLTGCGGSGNAAYKDGTYTGKSSEDDKGAYGEATIIIEGNKITDCKYVTWQKDGTVKDENYGKVNGEISNQDYYDKAQRAVEAMQQYAQKLVEVQKAADVDAVSGATISYNQFKEAVNSALDEAKK</sequence>
<evidence type="ECO:0000313" key="4">
    <source>
        <dbReference type="Proteomes" id="UP000183995"/>
    </source>
</evidence>
<evidence type="ECO:0000313" key="3">
    <source>
        <dbReference type="EMBL" id="SHI03152.1"/>
    </source>
</evidence>
<dbReference type="InterPro" id="IPR007329">
    <property type="entry name" value="FMN-bd"/>
</dbReference>
<reference evidence="3 4" key="1">
    <citation type="submission" date="2016-11" db="EMBL/GenBank/DDBJ databases">
        <authorList>
            <person name="Jaros S."/>
            <person name="Januszkiewicz K."/>
            <person name="Wedrychowicz H."/>
        </authorList>
    </citation>
    <scope>NUCLEOTIDE SEQUENCE [LARGE SCALE GENOMIC DNA]</scope>
    <source>
        <strain evidence="3 4">DSM 10068</strain>
    </source>
</reference>
<dbReference type="RefSeq" id="WP_073078454.1">
    <property type="nucleotide sequence ID" value="NZ_FQXV01000006.1"/>
</dbReference>
<keyword evidence="3" id="KW-0449">Lipoprotein</keyword>
<dbReference type="PROSITE" id="PS51257">
    <property type="entry name" value="PROKAR_LIPOPROTEIN"/>
    <property type="match status" value="1"/>
</dbReference>
<evidence type="ECO:0000256" key="1">
    <source>
        <dbReference type="SAM" id="SignalP"/>
    </source>
</evidence>
<dbReference type="GO" id="GO:0010181">
    <property type="term" value="F:FMN binding"/>
    <property type="evidence" value="ECO:0007669"/>
    <property type="project" value="InterPro"/>
</dbReference>
<dbReference type="GO" id="GO:0016020">
    <property type="term" value="C:membrane"/>
    <property type="evidence" value="ECO:0007669"/>
    <property type="project" value="InterPro"/>
</dbReference>
<dbReference type="SMART" id="SM00900">
    <property type="entry name" value="FMN_bind"/>
    <property type="match status" value="1"/>
</dbReference>
<accession>A0A1M5XTV7</accession>
<keyword evidence="1" id="KW-0732">Signal</keyword>
<dbReference type="EMBL" id="FQXV01000006">
    <property type="protein sequence ID" value="SHI03152.1"/>
    <property type="molecule type" value="Genomic_DNA"/>
</dbReference>
<gene>
    <name evidence="3" type="ORF">SAMN02745823_02031</name>
</gene>
<dbReference type="OrthoDB" id="1852314at2"/>
<dbReference type="Gene3D" id="3.90.1010.20">
    <property type="match status" value="1"/>
</dbReference>
<keyword evidence="4" id="KW-1185">Reference proteome</keyword>